<gene>
    <name evidence="2" type="ORF">HD600_001945</name>
</gene>
<keyword evidence="3" id="KW-1185">Reference proteome</keyword>
<evidence type="ECO:0000313" key="3">
    <source>
        <dbReference type="Proteomes" id="UP000517712"/>
    </source>
</evidence>
<organism evidence="2 3">
    <name type="scientific">Microbacterium ginsengiterrae</name>
    <dbReference type="NCBI Taxonomy" id="546115"/>
    <lineage>
        <taxon>Bacteria</taxon>
        <taxon>Bacillati</taxon>
        <taxon>Actinomycetota</taxon>
        <taxon>Actinomycetes</taxon>
        <taxon>Micrococcales</taxon>
        <taxon>Microbacteriaceae</taxon>
        <taxon>Microbacterium</taxon>
    </lineage>
</organism>
<accession>A0A7W9CDE3</accession>
<dbReference type="RefSeq" id="WP_184283340.1">
    <property type="nucleotide sequence ID" value="NZ_BAAAPG010000001.1"/>
</dbReference>
<keyword evidence="1" id="KW-1133">Transmembrane helix</keyword>
<comment type="caution">
    <text evidence="2">The sequence shown here is derived from an EMBL/GenBank/DDBJ whole genome shotgun (WGS) entry which is preliminary data.</text>
</comment>
<sequence>METGAPSPNGRRWPRLAVSALATLAIGVGIGWGMWGWDGRASALAAAHSDTLAEIEAQMLYDPGTVVPLAEERGVVIWRAERSDGTELCVIATAPERTAYGCMTHEEFDTTGWVNATIMVPDGEENAGDMMMAALVRMPDGELNAYTQVWVQTMEPDWQSRYSEDELTQLREIEAAGYDPQSLELLGYDGRRAVWSQWTAGGFCLIALADDGVVEACGEDPEAGLSMQIIVDGLPTRYVVQSSSMRGPQLTVFKDVDTEYSVGADDDPMFDDFFVDDTTGEFSG</sequence>
<reference evidence="2 3" key="1">
    <citation type="submission" date="2020-08" db="EMBL/GenBank/DDBJ databases">
        <title>Sequencing the genomes of 1000 actinobacteria strains.</title>
        <authorList>
            <person name="Klenk H.-P."/>
        </authorList>
    </citation>
    <scope>NUCLEOTIDE SEQUENCE [LARGE SCALE GENOMIC DNA]</scope>
    <source>
        <strain evidence="2 3">DSM 24823</strain>
    </source>
</reference>
<evidence type="ECO:0000313" key="2">
    <source>
        <dbReference type="EMBL" id="MBB5743448.1"/>
    </source>
</evidence>
<evidence type="ECO:0000256" key="1">
    <source>
        <dbReference type="SAM" id="Phobius"/>
    </source>
</evidence>
<protein>
    <submittedName>
        <fullName evidence="2">Uncharacterized protein</fullName>
    </submittedName>
</protein>
<proteinExistence type="predicted"/>
<feature type="transmembrane region" description="Helical" evidence="1">
    <location>
        <begin position="16"/>
        <end position="35"/>
    </location>
</feature>
<dbReference type="AlphaFoldDB" id="A0A7W9CDE3"/>
<keyword evidence="1" id="KW-0812">Transmembrane</keyword>
<keyword evidence="1" id="KW-0472">Membrane</keyword>
<dbReference type="EMBL" id="JACHMU010000001">
    <property type="protein sequence ID" value="MBB5743448.1"/>
    <property type="molecule type" value="Genomic_DNA"/>
</dbReference>
<name>A0A7W9CDE3_9MICO</name>
<dbReference type="Proteomes" id="UP000517712">
    <property type="component" value="Unassembled WGS sequence"/>
</dbReference>